<keyword evidence="3" id="KW-1185">Reference proteome</keyword>
<gene>
    <name evidence="2" type="ORF">CDL12_04839</name>
</gene>
<reference evidence="3" key="1">
    <citation type="journal article" date="2018" name="Gigascience">
        <title>Genome assembly of the Pink Ipe (Handroanthus impetiginosus, Bignoniaceae), a highly valued, ecologically keystone Neotropical timber forest tree.</title>
        <authorList>
            <person name="Silva-Junior O.B."/>
            <person name="Grattapaglia D."/>
            <person name="Novaes E."/>
            <person name="Collevatti R.G."/>
        </authorList>
    </citation>
    <scope>NUCLEOTIDE SEQUENCE [LARGE SCALE GENOMIC DNA]</scope>
    <source>
        <strain evidence="3">cv. UFG-1</strain>
    </source>
</reference>
<dbReference type="EMBL" id="NKXS01000758">
    <property type="protein sequence ID" value="PIN22452.1"/>
    <property type="molecule type" value="Genomic_DNA"/>
</dbReference>
<evidence type="ECO:0000256" key="1">
    <source>
        <dbReference type="SAM" id="Phobius"/>
    </source>
</evidence>
<evidence type="ECO:0000313" key="3">
    <source>
        <dbReference type="Proteomes" id="UP000231279"/>
    </source>
</evidence>
<evidence type="ECO:0000313" key="2">
    <source>
        <dbReference type="EMBL" id="PIN22452.1"/>
    </source>
</evidence>
<name>A0A2G9HY48_9LAMI</name>
<organism evidence="2 3">
    <name type="scientific">Handroanthus impetiginosus</name>
    <dbReference type="NCBI Taxonomy" id="429701"/>
    <lineage>
        <taxon>Eukaryota</taxon>
        <taxon>Viridiplantae</taxon>
        <taxon>Streptophyta</taxon>
        <taxon>Embryophyta</taxon>
        <taxon>Tracheophyta</taxon>
        <taxon>Spermatophyta</taxon>
        <taxon>Magnoliopsida</taxon>
        <taxon>eudicotyledons</taxon>
        <taxon>Gunneridae</taxon>
        <taxon>Pentapetalae</taxon>
        <taxon>asterids</taxon>
        <taxon>lamiids</taxon>
        <taxon>Lamiales</taxon>
        <taxon>Bignoniaceae</taxon>
        <taxon>Crescentiina</taxon>
        <taxon>Tabebuia alliance</taxon>
        <taxon>Handroanthus</taxon>
    </lineage>
</organism>
<accession>A0A2G9HY48</accession>
<dbReference type="Proteomes" id="UP000231279">
    <property type="component" value="Unassembled WGS sequence"/>
</dbReference>
<dbReference type="AlphaFoldDB" id="A0A2G9HY48"/>
<dbReference type="OrthoDB" id="906430at2759"/>
<keyword evidence="1" id="KW-0812">Transmembrane</keyword>
<protein>
    <submittedName>
        <fullName evidence="2">Uncharacterized protein</fullName>
    </submittedName>
</protein>
<dbReference type="PANTHER" id="PTHR36063">
    <property type="entry name" value="ARABIDOPSIS THALIANA GENOMIC DNA, CHROMOSOME 5, P1 CLONE:MOK16"/>
    <property type="match status" value="1"/>
</dbReference>
<keyword evidence="1" id="KW-1133">Transmembrane helix</keyword>
<keyword evidence="1" id="KW-0472">Membrane</keyword>
<sequence length="72" mass="8074">MRKQMSYINYWVEVAPSPLISPNRASNAPKLETIAEEGPEKIIVVSSKKAIYVLPVILSVVSYLLMNRLSII</sequence>
<feature type="transmembrane region" description="Helical" evidence="1">
    <location>
        <begin position="50"/>
        <end position="66"/>
    </location>
</feature>
<comment type="caution">
    <text evidence="2">The sequence shown here is derived from an EMBL/GenBank/DDBJ whole genome shotgun (WGS) entry which is preliminary data.</text>
</comment>
<dbReference type="PANTHER" id="PTHR36063:SF1">
    <property type="entry name" value="ARABIDOPSIS THALIANA GENOMIC DNA, CHROMOSOME 5, P1 CLONE:MOK16"/>
    <property type="match status" value="1"/>
</dbReference>
<proteinExistence type="predicted"/>